<dbReference type="EMBL" id="MNLB01000009">
    <property type="protein sequence ID" value="PAC73074.1"/>
    <property type="molecule type" value="Genomic_DNA"/>
</dbReference>
<accession>A0A267WKF0</accession>
<proteinExistence type="predicted"/>
<evidence type="ECO:0000313" key="1">
    <source>
        <dbReference type="EMBL" id="PAC73074.1"/>
    </source>
</evidence>
<sequence>MKNGLWAGLNRRYRARLCQRMGERGAAMMLAVLFVMVVLTTSALVMTILLSQALPYRNNKENAQVGYAAESGLEVALSFLREAEASKDYKKLLPSTASNTGNASLDETFTTASDGSVLLNNAEVSNDVSATGVSSFTPDDISYRVQIGYYDDDPSSSPAKRLTSESELKNAKYAWVRSYGYINRYPNGRSAGTETSARRAMSAIYQFETTSGDDSYVISTKGGRLGMGFYAAAPNNERRTNQPTWKEIASYDIDENGDPTGMVNYVNKPGSKNAADAMSNTITMNPANQTCMLATTKPVDKVETLDAMLDPNGKPVEGSALVILMQAHKKDSSSDDLYYTEQCKANGAYKDLNTWVYWKDDSIRPASNLTLCVTGADITHVGGGTAGAATLQKCGESYGPNYQSDYYTDPDKKAQQDEKNDPSSLLNKYQKWAFYNGFINAGYYNELDSVRDEANKYDASLPESQGYAVGGVQMQKKTRFQVLEVSNKANVGATIQYLSGGHWASNVDDAADLTPHFLMVSKWDYSLTDVKSWFDVNGDFEDATASFGQAGEAGYATKQIVNETSGFCISSSQDGFDAYTSTCRVGGGDFNPYCYHNTINGNPAQSSSDLHQIDYCGVSDSTKRKTDQAEYVEDTSSDGSGVNTQIWTMVNGSKRCYGFGGSGKFQLMECSAAPTFTRYNEKASDEHSKGTFQLNGQCLTEVYPGDKIDGNPSYSGRIDGHADVIMAKCGSSRDFLNREIKSQVWNASVNLGTGGSGGGVIYGGGSSTTLEPSSTKGYVTSKELNPSTIAW</sequence>
<gene>
    <name evidence="1" type="ORF">BPS1E_1548</name>
</gene>
<dbReference type="AlphaFoldDB" id="A0A267WKF0"/>
<organism evidence="1 2">
    <name type="scientific">Bifidobacterium pseudocatenulatum</name>
    <dbReference type="NCBI Taxonomy" id="28026"/>
    <lineage>
        <taxon>Bacteria</taxon>
        <taxon>Bacillati</taxon>
        <taxon>Actinomycetota</taxon>
        <taxon>Actinomycetes</taxon>
        <taxon>Bifidobacteriales</taxon>
        <taxon>Bifidobacteriaceae</taxon>
        <taxon>Bifidobacterium</taxon>
    </lineage>
</organism>
<dbReference type="RefSeq" id="WP_240833250.1">
    <property type="nucleotide sequence ID" value="NZ_JAIZGV010000007.1"/>
</dbReference>
<dbReference type="Proteomes" id="UP000216789">
    <property type="component" value="Unassembled WGS sequence"/>
</dbReference>
<evidence type="ECO:0000313" key="2">
    <source>
        <dbReference type="Proteomes" id="UP000216789"/>
    </source>
</evidence>
<protein>
    <submittedName>
        <fullName evidence="1">Uncharacterized protein</fullName>
    </submittedName>
</protein>
<name>A0A267WKF0_BIFPS</name>
<reference evidence="1 2" key="1">
    <citation type="journal article" date="2017" name="ISME J.">
        <title>Unveiling bifidobacterial biogeography across the mammalian branch of the tree of life.</title>
        <authorList>
            <person name="Milani C."/>
            <person name="Mangifesta M."/>
            <person name="Mancabelli L."/>
            <person name="Lugli G.A."/>
            <person name="James K."/>
            <person name="Duranti S."/>
            <person name="Turroni F."/>
            <person name="Ferrario C."/>
            <person name="Ossiprandi M.C."/>
            <person name="van Sinderen D."/>
            <person name="Ventura M."/>
        </authorList>
    </citation>
    <scope>NUCLEOTIDE SEQUENCE [LARGE SCALE GENOMIC DNA]</scope>
    <source>
        <strain evidence="1 2">1E</strain>
    </source>
</reference>
<comment type="caution">
    <text evidence="1">The sequence shown here is derived from an EMBL/GenBank/DDBJ whole genome shotgun (WGS) entry which is preliminary data.</text>
</comment>